<gene>
    <name evidence="1" type="ORF">NARC_150002</name>
</gene>
<dbReference type="EMBL" id="VOAH01000015">
    <property type="protein sequence ID" value="TVP39408.1"/>
    <property type="molecule type" value="Genomic_DNA"/>
</dbReference>
<comment type="caution">
    <text evidence="1">The sequence shown here is derived from an EMBL/GenBank/DDBJ whole genome shotgun (WGS) entry which is preliminary data.</text>
</comment>
<name>A0A557SS42_9ARCH</name>
<organism evidence="1 2">
    <name type="scientific">Candidatus Nitrosocosmicus arcticus</name>
    <dbReference type="NCBI Taxonomy" id="2035267"/>
    <lineage>
        <taxon>Archaea</taxon>
        <taxon>Nitrososphaerota</taxon>
        <taxon>Nitrososphaeria</taxon>
        <taxon>Nitrososphaerales</taxon>
        <taxon>Nitrososphaeraceae</taxon>
        <taxon>Candidatus Nitrosocosmicus</taxon>
    </lineage>
</organism>
<reference evidence="1 2" key="1">
    <citation type="journal article" date="2019" name="Front. Microbiol.">
        <title>Ammonia Oxidation by the Arctic Terrestrial Thaumarchaeote Candidatus Nitrosocosmicus arcticus Is Stimulated by Increasing Temperatures.</title>
        <authorList>
            <person name="Alves R.J.E."/>
            <person name="Kerou M."/>
            <person name="Zappe A."/>
            <person name="Bittner R."/>
            <person name="Abby S.S."/>
            <person name="Schmidt H.A."/>
            <person name="Pfeifer K."/>
            <person name="Schleper C."/>
        </authorList>
    </citation>
    <scope>NUCLEOTIDE SEQUENCE [LARGE SCALE GENOMIC DNA]</scope>
    <source>
        <strain evidence="1 2">Kfb</strain>
    </source>
</reference>
<accession>A0A557SS42</accession>
<protein>
    <submittedName>
        <fullName evidence="1">Uncharacterized protein</fullName>
    </submittedName>
</protein>
<evidence type="ECO:0000313" key="1">
    <source>
        <dbReference type="EMBL" id="TVP39408.1"/>
    </source>
</evidence>
<keyword evidence="2" id="KW-1185">Reference proteome</keyword>
<dbReference type="AlphaFoldDB" id="A0A557SS42"/>
<evidence type="ECO:0000313" key="2">
    <source>
        <dbReference type="Proteomes" id="UP000315289"/>
    </source>
</evidence>
<sequence>MIIMSNITKNYKVGIFAMFIAAALIGSVVALGDNLAYAGGKNKKHNDAEQEIEQGQASEQNAQCVSGDFSLICGNNVNLQLQDQLGNLALGQQ</sequence>
<dbReference type="Proteomes" id="UP000315289">
    <property type="component" value="Unassembled WGS sequence"/>
</dbReference>
<proteinExistence type="predicted"/>